<dbReference type="EMBL" id="JACGWJ010000001">
    <property type="protein sequence ID" value="KAL0440942.1"/>
    <property type="molecule type" value="Genomic_DNA"/>
</dbReference>
<dbReference type="Pfam" id="PF00931">
    <property type="entry name" value="NB-ARC"/>
    <property type="match status" value="1"/>
</dbReference>
<proteinExistence type="predicted"/>
<dbReference type="AlphaFoldDB" id="A0AAW2WKG1"/>
<evidence type="ECO:0000256" key="1">
    <source>
        <dbReference type="SAM" id="Coils"/>
    </source>
</evidence>
<dbReference type="InterPro" id="IPR027417">
    <property type="entry name" value="P-loop_NTPase"/>
</dbReference>
<name>A0AAW2WKG1_SESRA</name>
<reference evidence="3" key="1">
    <citation type="submission" date="2020-06" db="EMBL/GenBank/DDBJ databases">
        <authorList>
            <person name="Li T."/>
            <person name="Hu X."/>
            <person name="Zhang T."/>
            <person name="Song X."/>
            <person name="Zhang H."/>
            <person name="Dai N."/>
            <person name="Sheng W."/>
            <person name="Hou X."/>
            <person name="Wei L."/>
        </authorList>
    </citation>
    <scope>NUCLEOTIDE SEQUENCE</scope>
    <source>
        <strain evidence="3">G02</strain>
        <tissue evidence="3">Leaf</tissue>
    </source>
</reference>
<evidence type="ECO:0000313" key="3">
    <source>
        <dbReference type="EMBL" id="KAL0440942.1"/>
    </source>
</evidence>
<gene>
    <name evidence="3" type="ORF">Sradi_0033100</name>
</gene>
<organism evidence="3">
    <name type="scientific">Sesamum radiatum</name>
    <name type="common">Black benniseed</name>
    <dbReference type="NCBI Taxonomy" id="300843"/>
    <lineage>
        <taxon>Eukaryota</taxon>
        <taxon>Viridiplantae</taxon>
        <taxon>Streptophyta</taxon>
        <taxon>Embryophyta</taxon>
        <taxon>Tracheophyta</taxon>
        <taxon>Spermatophyta</taxon>
        <taxon>Magnoliopsida</taxon>
        <taxon>eudicotyledons</taxon>
        <taxon>Gunneridae</taxon>
        <taxon>Pentapetalae</taxon>
        <taxon>asterids</taxon>
        <taxon>lamiids</taxon>
        <taxon>Lamiales</taxon>
        <taxon>Pedaliaceae</taxon>
        <taxon>Sesamum</taxon>
    </lineage>
</organism>
<dbReference type="Gene3D" id="3.40.50.300">
    <property type="entry name" value="P-loop containing nucleotide triphosphate hydrolases"/>
    <property type="match status" value="1"/>
</dbReference>
<dbReference type="Gene3D" id="1.20.5.4130">
    <property type="match status" value="1"/>
</dbReference>
<dbReference type="PANTHER" id="PTHR19338:SF60">
    <property type="entry name" value="NB-ARC DOMAIN-CONTAINING PROTEIN"/>
    <property type="match status" value="1"/>
</dbReference>
<comment type="caution">
    <text evidence="3">The sequence shown here is derived from an EMBL/GenBank/DDBJ whole genome shotgun (WGS) entry which is preliminary data.</text>
</comment>
<keyword evidence="1" id="KW-0175">Coiled coil</keyword>
<dbReference type="SUPFAM" id="SSF52540">
    <property type="entry name" value="P-loop containing nucleoside triphosphate hydrolases"/>
    <property type="match status" value="1"/>
</dbReference>
<dbReference type="PANTHER" id="PTHR19338">
    <property type="entry name" value="TRANSLOCASE OF INNER MITOCHONDRIAL MEMBRANE 13 HOMOLOG"/>
    <property type="match status" value="1"/>
</dbReference>
<protein>
    <submittedName>
        <fullName evidence="3">Disease resistance RPP8-like protein 3</fullName>
    </submittedName>
</protein>
<accession>A0AAW2WKG1</accession>
<feature type="domain" description="NB-ARC" evidence="2">
    <location>
        <begin position="162"/>
        <end position="223"/>
    </location>
</feature>
<feature type="coiled-coil region" evidence="1">
    <location>
        <begin position="46"/>
        <end position="80"/>
    </location>
</feature>
<dbReference type="InterPro" id="IPR002182">
    <property type="entry name" value="NB-ARC"/>
</dbReference>
<dbReference type="GO" id="GO:0043531">
    <property type="term" value="F:ADP binding"/>
    <property type="evidence" value="ECO:0007669"/>
    <property type="project" value="InterPro"/>
</dbReference>
<evidence type="ECO:0000259" key="2">
    <source>
        <dbReference type="Pfam" id="PF00931"/>
    </source>
</evidence>
<sequence>MAVAAYATLNSLSHVLDNLQHPARLRRLHVDTNQIQSLQEKVQFLLDFLEAHSQRTSEEIKDLGRQIADAAAEAEEAVDRHVVDQLRDGSQEGGHCMAALSSFSQDIDKVIGKIDSLTKELMMMVKGEWADMQEGQRMVSMPVGSPQVLPSSGKKSTMVGFDEHLERIVDELTRGEPNLKILSIVGMGGIGKTTLAQKFFENPYVVHHFDKRIWLTISQAYSVRNSSTPS</sequence>
<reference evidence="3" key="2">
    <citation type="journal article" date="2024" name="Plant">
        <title>Genomic evolution and insights into agronomic trait innovations of Sesamum species.</title>
        <authorList>
            <person name="Miao H."/>
            <person name="Wang L."/>
            <person name="Qu L."/>
            <person name="Liu H."/>
            <person name="Sun Y."/>
            <person name="Le M."/>
            <person name="Wang Q."/>
            <person name="Wei S."/>
            <person name="Zheng Y."/>
            <person name="Lin W."/>
            <person name="Duan Y."/>
            <person name="Cao H."/>
            <person name="Xiong S."/>
            <person name="Wang X."/>
            <person name="Wei L."/>
            <person name="Li C."/>
            <person name="Ma Q."/>
            <person name="Ju M."/>
            <person name="Zhao R."/>
            <person name="Li G."/>
            <person name="Mu C."/>
            <person name="Tian Q."/>
            <person name="Mei H."/>
            <person name="Zhang T."/>
            <person name="Gao T."/>
            <person name="Zhang H."/>
        </authorList>
    </citation>
    <scope>NUCLEOTIDE SEQUENCE</scope>
    <source>
        <strain evidence="3">G02</strain>
    </source>
</reference>